<dbReference type="Proteomes" id="UP000006727">
    <property type="component" value="Chromosome 9"/>
</dbReference>
<keyword evidence="2" id="KW-0677">Repeat</keyword>
<dbReference type="PROSITE" id="PS51294">
    <property type="entry name" value="HTH_MYB"/>
    <property type="match status" value="2"/>
</dbReference>
<dbReference type="EnsemblPlants" id="Pp3c9_15975V3.1">
    <property type="protein sequence ID" value="Pp3c9_15975V3.1"/>
    <property type="gene ID" value="Pp3c9_15975"/>
</dbReference>
<keyword evidence="3" id="KW-0238">DNA-binding</keyword>
<dbReference type="EnsemblPlants" id="Pp3c9_15975V3.2">
    <property type="protein sequence ID" value="Pp3c9_15975V3.2"/>
    <property type="gene ID" value="Pp3c9_15975"/>
</dbReference>
<feature type="domain" description="Myb-like" evidence="6">
    <location>
        <begin position="62"/>
        <end position="112"/>
    </location>
</feature>
<evidence type="ECO:0000256" key="1">
    <source>
        <dbReference type="ARBA" id="ARBA00004123"/>
    </source>
</evidence>
<dbReference type="PANTHER" id="PTHR47994">
    <property type="entry name" value="F14D16.11-RELATED"/>
    <property type="match status" value="1"/>
</dbReference>
<evidence type="ECO:0000256" key="4">
    <source>
        <dbReference type="ARBA" id="ARBA00023242"/>
    </source>
</evidence>
<keyword evidence="10" id="KW-1185">Reference proteome</keyword>
<dbReference type="GO" id="GO:0006355">
    <property type="term" value="P:regulation of DNA-templated transcription"/>
    <property type="evidence" value="ECO:0000318"/>
    <property type="project" value="GO_Central"/>
</dbReference>
<dbReference type="Gramene" id="Pp3c9_15970V3.1">
    <property type="protein sequence ID" value="Pp3c9_15970V3.1"/>
    <property type="gene ID" value="Pp3c9_15970"/>
</dbReference>
<organism evidence="8">
    <name type="scientific">Physcomitrium patens</name>
    <name type="common">Spreading-leaved earth moss</name>
    <name type="synonym">Physcomitrella patens</name>
    <dbReference type="NCBI Taxonomy" id="3218"/>
    <lineage>
        <taxon>Eukaryota</taxon>
        <taxon>Viridiplantae</taxon>
        <taxon>Streptophyta</taxon>
        <taxon>Embryophyta</taxon>
        <taxon>Bryophyta</taxon>
        <taxon>Bryophytina</taxon>
        <taxon>Bryopsida</taxon>
        <taxon>Funariidae</taxon>
        <taxon>Funariales</taxon>
        <taxon>Funariaceae</taxon>
        <taxon>Physcomitrium</taxon>
    </lineage>
</organism>
<dbReference type="FunFam" id="1.10.10.60:FF:000878">
    <property type="match status" value="1"/>
</dbReference>
<dbReference type="eggNOG" id="KOG0048">
    <property type="taxonomic scope" value="Eukaryota"/>
</dbReference>
<dbReference type="Gramene" id="Pp3c9_15975V3.3">
    <property type="protein sequence ID" value="Pp3c9_15975V3.3"/>
    <property type="gene ID" value="Pp3c9_15975"/>
</dbReference>
<feature type="compositionally biased region" description="Low complexity" evidence="5">
    <location>
        <begin position="226"/>
        <end position="238"/>
    </location>
</feature>
<dbReference type="Gramene" id="Pp3c9_15975V3.1">
    <property type="protein sequence ID" value="Pp3c9_15975V3.1"/>
    <property type="gene ID" value="Pp3c9_15975"/>
</dbReference>
<gene>
    <name evidence="9" type="primary">LOC112286583</name>
    <name evidence="8" type="ORF">PHYPA_012762</name>
</gene>
<dbReference type="EMBL" id="ABEU02000009">
    <property type="protein sequence ID" value="PNR48287.1"/>
    <property type="molecule type" value="Genomic_DNA"/>
</dbReference>
<dbReference type="Gramene" id="Pp3c9_15975V3.2">
    <property type="protein sequence ID" value="Pp3c9_15975V3.2"/>
    <property type="gene ID" value="Pp3c9_15975"/>
</dbReference>
<dbReference type="RefSeq" id="XP_024384338.1">
    <property type="nucleotide sequence ID" value="XM_024528570.2"/>
</dbReference>
<dbReference type="Gene3D" id="1.10.10.60">
    <property type="entry name" value="Homeodomain-like"/>
    <property type="match status" value="2"/>
</dbReference>
<dbReference type="Gramene" id="Pp3c9_15975V3.5">
    <property type="protein sequence ID" value="Pp3c9_15975V3.5"/>
    <property type="gene ID" value="Pp3c9_15975"/>
</dbReference>
<sequence>MGRKPCCEKAGLKRGPWTVEEDQKLVSYITNNGLGCWRATPKLAGLLRCGKSCRLRWINYLRPDLKRGIFSEEEENLILDAHATLGNRWSRIAAQLPGRTDNEIKNYWNTRLKKRLRSQGLDPNTHLPLRTDRSDGTGGDTDVEDGDCSDATMSDATKSKIKVKRKAKFQETVKVRQPKGPKPAPQLKMCQSEEGPVLLKVSKCPQSSTRINPSRARNFDDDSEHSSSSPASSTITTKSAEDHQDSSSFVRSLTSAPSFPEAELWNCIKPSTNSITTGALLSDWDSNRGLDSSLPCPYLHSNTEPPKLEECKPLVTPPLTQGVSPSHDTMDIGMQRNMHVSSQPSLEVGENYCSIFQGTCFPQLEMDMSWTMEGEISHATPEPIFALAPPISAGLYGEVLPPAPRDSSQEMQRLAALLDLI</sequence>
<dbReference type="GO" id="GO:0005634">
    <property type="term" value="C:nucleus"/>
    <property type="evidence" value="ECO:0000318"/>
    <property type="project" value="GO_Central"/>
</dbReference>
<dbReference type="InterPro" id="IPR015495">
    <property type="entry name" value="Myb_TF_plants"/>
</dbReference>
<feature type="region of interest" description="Disordered" evidence="5">
    <location>
        <begin position="119"/>
        <end position="252"/>
    </location>
</feature>
<proteinExistence type="predicted"/>
<evidence type="ECO:0000259" key="6">
    <source>
        <dbReference type="PROSITE" id="PS50090"/>
    </source>
</evidence>
<dbReference type="PaxDb" id="3218-PP1S78_152V6.2"/>
<reference evidence="9" key="3">
    <citation type="submission" date="2020-12" db="UniProtKB">
        <authorList>
            <consortium name="EnsemblPlants"/>
        </authorList>
    </citation>
    <scope>IDENTIFICATION</scope>
</reference>
<dbReference type="AlphaFoldDB" id="A9SH57"/>
<evidence type="ECO:0000256" key="5">
    <source>
        <dbReference type="SAM" id="MobiDB-lite"/>
    </source>
</evidence>
<feature type="domain" description="HTH myb-type" evidence="7">
    <location>
        <begin position="62"/>
        <end position="116"/>
    </location>
</feature>
<dbReference type="FunFam" id="1.10.10.60:FF:000001">
    <property type="entry name" value="MYB-related transcription factor"/>
    <property type="match status" value="1"/>
</dbReference>
<dbReference type="EnsemblPlants" id="Pp3c9_15970V3.1">
    <property type="protein sequence ID" value="Pp3c9_15970V3.1"/>
    <property type="gene ID" value="Pp3c9_15970"/>
</dbReference>
<dbReference type="EnsemblPlants" id="Pp3c9_15975V3.3">
    <property type="protein sequence ID" value="Pp3c9_15975V3.3"/>
    <property type="gene ID" value="Pp3c9_15975"/>
</dbReference>
<feature type="domain" description="Myb-like" evidence="6">
    <location>
        <begin position="9"/>
        <end position="61"/>
    </location>
</feature>
<dbReference type="GeneID" id="112286583"/>
<dbReference type="OrthoDB" id="2143914at2759"/>
<dbReference type="SUPFAM" id="SSF46689">
    <property type="entry name" value="Homeodomain-like"/>
    <property type="match status" value="1"/>
</dbReference>
<evidence type="ECO:0000256" key="2">
    <source>
        <dbReference type="ARBA" id="ARBA00022737"/>
    </source>
</evidence>
<evidence type="ECO:0000313" key="10">
    <source>
        <dbReference type="Proteomes" id="UP000006727"/>
    </source>
</evidence>
<dbReference type="PANTHER" id="PTHR47994:SF5">
    <property type="entry name" value="F14D16.11-RELATED"/>
    <property type="match status" value="1"/>
</dbReference>
<feature type="domain" description="HTH myb-type" evidence="7">
    <location>
        <begin position="9"/>
        <end position="61"/>
    </location>
</feature>
<evidence type="ECO:0000256" key="3">
    <source>
        <dbReference type="ARBA" id="ARBA00023125"/>
    </source>
</evidence>
<dbReference type="SMART" id="SM00717">
    <property type="entry name" value="SANT"/>
    <property type="match status" value="2"/>
</dbReference>
<dbReference type="InterPro" id="IPR017930">
    <property type="entry name" value="Myb_dom"/>
</dbReference>
<reference evidence="8 10" key="1">
    <citation type="journal article" date="2008" name="Science">
        <title>The Physcomitrella genome reveals evolutionary insights into the conquest of land by plants.</title>
        <authorList>
            <person name="Rensing S."/>
            <person name="Lang D."/>
            <person name="Zimmer A."/>
            <person name="Terry A."/>
            <person name="Salamov A."/>
            <person name="Shapiro H."/>
            <person name="Nishiyama T."/>
            <person name="Perroud P.-F."/>
            <person name="Lindquist E."/>
            <person name="Kamisugi Y."/>
            <person name="Tanahashi T."/>
            <person name="Sakakibara K."/>
            <person name="Fujita T."/>
            <person name="Oishi K."/>
            <person name="Shin-I T."/>
            <person name="Kuroki Y."/>
            <person name="Toyoda A."/>
            <person name="Suzuki Y."/>
            <person name="Hashimoto A."/>
            <person name="Yamaguchi K."/>
            <person name="Sugano A."/>
            <person name="Kohara Y."/>
            <person name="Fujiyama A."/>
            <person name="Anterola A."/>
            <person name="Aoki S."/>
            <person name="Ashton N."/>
            <person name="Barbazuk W.B."/>
            <person name="Barker E."/>
            <person name="Bennetzen J."/>
            <person name="Bezanilla M."/>
            <person name="Blankenship R."/>
            <person name="Cho S.H."/>
            <person name="Dutcher S."/>
            <person name="Estelle M."/>
            <person name="Fawcett J.A."/>
            <person name="Gundlach H."/>
            <person name="Hanada K."/>
            <person name="Heyl A."/>
            <person name="Hicks K.A."/>
            <person name="Hugh J."/>
            <person name="Lohr M."/>
            <person name="Mayer K."/>
            <person name="Melkozernov A."/>
            <person name="Murata T."/>
            <person name="Nelson D."/>
            <person name="Pils B."/>
            <person name="Prigge M."/>
            <person name="Reiss B."/>
            <person name="Renner T."/>
            <person name="Rombauts S."/>
            <person name="Rushton P."/>
            <person name="Sanderfoot A."/>
            <person name="Schween G."/>
            <person name="Shiu S.-H."/>
            <person name="Stueber K."/>
            <person name="Theodoulou F.L."/>
            <person name="Tu H."/>
            <person name="Van de Peer Y."/>
            <person name="Verrier P.J."/>
            <person name="Waters E."/>
            <person name="Wood A."/>
            <person name="Yang L."/>
            <person name="Cove D."/>
            <person name="Cuming A."/>
            <person name="Hasebe M."/>
            <person name="Lucas S."/>
            <person name="Mishler D.B."/>
            <person name="Reski R."/>
            <person name="Grigoriev I."/>
            <person name="Quatrano R.S."/>
            <person name="Boore J.L."/>
        </authorList>
    </citation>
    <scope>NUCLEOTIDE SEQUENCE [LARGE SCALE GENOMIC DNA]</scope>
    <source>
        <strain evidence="9 10">cv. Gransden 2004</strain>
    </source>
</reference>
<dbReference type="EnsemblPlants" id="Pp3c9_15975V3.5">
    <property type="protein sequence ID" value="Pp3c9_15975V3.5"/>
    <property type="gene ID" value="Pp3c9_15975"/>
</dbReference>
<protein>
    <submittedName>
        <fullName evidence="8 9">Uncharacterized protein</fullName>
    </submittedName>
</protein>
<dbReference type="RefSeq" id="XP_024384340.1">
    <property type="nucleotide sequence ID" value="XM_024528572.2"/>
</dbReference>
<dbReference type="Gramene" id="Pp3c9_15975V3.4">
    <property type="protein sequence ID" value="Pp3c9_15975V3.4"/>
    <property type="gene ID" value="Pp3c9_15975"/>
</dbReference>
<dbReference type="CDD" id="cd00167">
    <property type="entry name" value="SANT"/>
    <property type="match status" value="2"/>
</dbReference>
<dbReference type="PROSITE" id="PS50090">
    <property type="entry name" value="MYB_LIKE"/>
    <property type="match status" value="2"/>
</dbReference>
<evidence type="ECO:0000259" key="7">
    <source>
        <dbReference type="PROSITE" id="PS51294"/>
    </source>
</evidence>
<evidence type="ECO:0000313" key="9">
    <source>
        <dbReference type="EnsemblPlants" id="Pp3c9_15970V3.1"/>
    </source>
</evidence>
<dbReference type="RefSeq" id="XP_024384337.1">
    <property type="nucleotide sequence ID" value="XM_024528569.2"/>
</dbReference>
<dbReference type="InterPro" id="IPR001005">
    <property type="entry name" value="SANT/Myb"/>
</dbReference>
<accession>A9SH57</accession>
<dbReference type="Pfam" id="PF00249">
    <property type="entry name" value="Myb_DNA-binding"/>
    <property type="match status" value="2"/>
</dbReference>
<dbReference type="EnsemblPlants" id="Pp3c9_15975V3.4">
    <property type="protein sequence ID" value="Pp3c9_15975V3.4"/>
    <property type="gene ID" value="Pp3c9_15975"/>
</dbReference>
<dbReference type="RefSeq" id="XP_024384339.1">
    <property type="nucleotide sequence ID" value="XM_024528571.2"/>
</dbReference>
<keyword evidence="4" id="KW-0539">Nucleus</keyword>
<dbReference type="InterPro" id="IPR009057">
    <property type="entry name" value="Homeodomain-like_sf"/>
</dbReference>
<dbReference type="GO" id="GO:0000987">
    <property type="term" value="F:cis-regulatory region sequence-specific DNA binding"/>
    <property type="evidence" value="ECO:0000318"/>
    <property type="project" value="GO_Central"/>
</dbReference>
<name>A9SH57_PHYPA</name>
<reference evidence="8 10" key="2">
    <citation type="journal article" date="2018" name="Plant J.">
        <title>The Physcomitrella patens chromosome-scale assembly reveals moss genome structure and evolution.</title>
        <authorList>
            <person name="Lang D."/>
            <person name="Ullrich K.K."/>
            <person name="Murat F."/>
            <person name="Fuchs J."/>
            <person name="Jenkins J."/>
            <person name="Haas F.B."/>
            <person name="Piednoel M."/>
            <person name="Gundlach H."/>
            <person name="Van Bel M."/>
            <person name="Meyberg R."/>
            <person name="Vives C."/>
            <person name="Morata J."/>
            <person name="Symeonidi A."/>
            <person name="Hiss M."/>
            <person name="Muchero W."/>
            <person name="Kamisugi Y."/>
            <person name="Saleh O."/>
            <person name="Blanc G."/>
            <person name="Decker E.L."/>
            <person name="van Gessel N."/>
            <person name="Grimwood J."/>
            <person name="Hayes R.D."/>
            <person name="Graham S.W."/>
            <person name="Gunter L.E."/>
            <person name="McDaniel S.F."/>
            <person name="Hoernstein S.N.W."/>
            <person name="Larsson A."/>
            <person name="Li F.W."/>
            <person name="Perroud P.F."/>
            <person name="Phillips J."/>
            <person name="Ranjan P."/>
            <person name="Rokshar D.S."/>
            <person name="Rothfels C.J."/>
            <person name="Schneider L."/>
            <person name="Shu S."/>
            <person name="Stevenson D.W."/>
            <person name="Thummler F."/>
            <person name="Tillich M."/>
            <person name="Villarreal Aguilar J.C."/>
            <person name="Widiez T."/>
            <person name="Wong G.K."/>
            <person name="Wymore A."/>
            <person name="Zhang Y."/>
            <person name="Zimmer A.D."/>
            <person name="Quatrano R.S."/>
            <person name="Mayer K.F.X."/>
            <person name="Goodstein D."/>
            <person name="Casacuberta J.M."/>
            <person name="Vandepoele K."/>
            <person name="Reski R."/>
            <person name="Cuming A.C."/>
            <person name="Tuskan G.A."/>
            <person name="Maumus F."/>
            <person name="Salse J."/>
            <person name="Schmutz J."/>
            <person name="Rensing S.A."/>
        </authorList>
    </citation>
    <scope>NUCLEOTIDE SEQUENCE [LARGE SCALE GENOMIC DNA]</scope>
    <source>
        <strain evidence="9 10">cv. Gransden 2004</strain>
    </source>
</reference>
<comment type="subcellular location">
    <subcellularLocation>
        <location evidence="1">Nucleus</location>
    </subcellularLocation>
</comment>
<evidence type="ECO:0000313" key="8">
    <source>
        <dbReference type="EMBL" id="PNR48287.1"/>
    </source>
</evidence>
<dbReference type="HOGENOM" id="CLU_028567_16_6_1"/>